<keyword evidence="2" id="KW-1185">Reference proteome</keyword>
<organism evidence="1 2">
    <name type="scientific">Neophaeococcomyces mojaviensis</name>
    <dbReference type="NCBI Taxonomy" id="3383035"/>
    <lineage>
        <taxon>Eukaryota</taxon>
        <taxon>Fungi</taxon>
        <taxon>Dikarya</taxon>
        <taxon>Ascomycota</taxon>
        <taxon>Pezizomycotina</taxon>
        <taxon>Eurotiomycetes</taxon>
        <taxon>Chaetothyriomycetidae</taxon>
        <taxon>Chaetothyriales</taxon>
        <taxon>Chaetothyriales incertae sedis</taxon>
        <taxon>Neophaeococcomyces</taxon>
    </lineage>
</organism>
<accession>A0ACC3ADI4</accession>
<gene>
    <name evidence="1" type="ORF">H2198_002841</name>
</gene>
<evidence type="ECO:0000313" key="1">
    <source>
        <dbReference type="EMBL" id="KAJ9659951.1"/>
    </source>
</evidence>
<protein>
    <submittedName>
        <fullName evidence="1">Uncharacterized protein</fullName>
    </submittedName>
</protein>
<evidence type="ECO:0000313" key="2">
    <source>
        <dbReference type="Proteomes" id="UP001172386"/>
    </source>
</evidence>
<proteinExistence type="predicted"/>
<name>A0ACC3ADI4_9EURO</name>
<sequence>MKLTFSKVVVCHTNDFPANKNDKIETWIKNRGGKVVKELTDDVTHYVVSGRVWRANWQDDHPVRTARRKGTIYVVKFDWLEDSLMSTHGRPLEESNEKYAWEVPHAKRVKEKRRKQKQENNKLKKRENKAASIASAYGSELDIDCSDDMSDQDLMNGNGTPNKPGQTTNPNRVTKSKSTTVTEKKKAQKMKDIIQCGIKFDKSCLEFEKDMALAGYRPYTDSNNFTYLIMLVRDDVFTGIEERYQLKPSTQNSASLPARGNQCSYSSHASNSSNNIPTSLVPPQSRFQVNKSTTVLHYLEDRYCCQNFKRPFWDTDIDTINDGHCTPKLDPSKRKTRSIRLPFNNTCFDCRFITPSTDPVFSHWPQHLPFSIHPAIPYNPDVVTSCLPEPRPHRHVKLPKPLAYSVQLYETYTATAQPRPKIPASISLSSVRSSSTFSSAAQLGVPFTSIPSLYSHAQQLVAPAKKTYAVVAQYTRKGRSQAEPVFLAPKGSSWDFAIDAFRKMFAKKTGMTWEDALSGGRQDNGTSVLVPSEHKGAKDNMDVGNDKFKYMPNTSESLEKVRKQYKQYLGEDWLVPEPQSPDCATTKPGSTEATATTTEDAVRNSDAVEATDQGESDRAESYAADNRANDRKHGDKDFCAEEVPDAQTVSLPDRGEDKTE</sequence>
<reference evidence="1" key="1">
    <citation type="submission" date="2022-10" db="EMBL/GenBank/DDBJ databases">
        <title>Culturing micro-colonial fungi from biological soil crusts in the Mojave desert and describing Neophaeococcomyces mojavensis, and introducing the new genera and species Taxawa tesnikishii.</title>
        <authorList>
            <person name="Kurbessoian T."/>
            <person name="Stajich J.E."/>
        </authorList>
    </citation>
    <scope>NUCLEOTIDE SEQUENCE</scope>
    <source>
        <strain evidence="1">JES_112</strain>
    </source>
</reference>
<comment type="caution">
    <text evidence="1">The sequence shown here is derived from an EMBL/GenBank/DDBJ whole genome shotgun (WGS) entry which is preliminary data.</text>
</comment>
<dbReference type="Proteomes" id="UP001172386">
    <property type="component" value="Unassembled WGS sequence"/>
</dbReference>
<dbReference type="EMBL" id="JAPDRQ010000035">
    <property type="protein sequence ID" value="KAJ9659951.1"/>
    <property type="molecule type" value="Genomic_DNA"/>
</dbReference>